<dbReference type="AlphaFoldDB" id="A0A8S1L7T7"/>
<dbReference type="PANTHER" id="PTHR33706">
    <property type="entry name" value="MORN VARIANT REPEAT PROTEIN"/>
    <property type="match status" value="1"/>
</dbReference>
<organism evidence="1 2">
    <name type="scientific">Paramecium sonneborni</name>
    <dbReference type="NCBI Taxonomy" id="65129"/>
    <lineage>
        <taxon>Eukaryota</taxon>
        <taxon>Sar</taxon>
        <taxon>Alveolata</taxon>
        <taxon>Ciliophora</taxon>
        <taxon>Intramacronucleata</taxon>
        <taxon>Oligohymenophorea</taxon>
        <taxon>Peniculida</taxon>
        <taxon>Parameciidae</taxon>
        <taxon>Paramecium</taxon>
    </lineage>
</organism>
<dbReference type="PANTHER" id="PTHR33706:SF1">
    <property type="entry name" value="TPR REPEAT PROTEIN"/>
    <property type="match status" value="1"/>
</dbReference>
<accession>A0A8S1L7T7</accession>
<reference evidence="1" key="1">
    <citation type="submission" date="2021-01" db="EMBL/GenBank/DDBJ databases">
        <authorList>
            <consortium name="Genoscope - CEA"/>
            <person name="William W."/>
        </authorList>
    </citation>
    <scope>NUCLEOTIDE SEQUENCE</scope>
</reference>
<keyword evidence="2" id="KW-1185">Reference proteome</keyword>
<proteinExistence type="predicted"/>
<dbReference type="Proteomes" id="UP000692954">
    <property type="component" value="Unassembled WGS sequence"/>
</dbReference>
<comment type="caution">
    <text evidence="1">The sequence shown here is derived from an EMBL/GenBank/DDBJ whole genome shotgun (WGS) entry which is preliminary data.</text>
</comment>
<gene>
    <name evidence="1" type="ORF">PSON_ATCC_30995.1.T0180375</name>
</gene>
<name>A0A8S1L7T7_9CILI</name>
<evidence type="ECO:0000313" key="2">
    <source>
        <dbReference type="Proteomes" id="UP000692954"/>
    </source>
</evidence>
<evidence type="ECO:0000313" key="1">
    <source>
        <dbReference type="EMBL" id="CAD8064190.1"/>
    </source>
</evidence>
<sequence>MMKNNKCEGKSNQQKCKIWDFLMDIFIEVDFQICFTETNEIKYIKDGSILRIDQIQDSSQILDILHNLEQIQYLQKKGKFSNDLRKTWKWITIWNGEILINVGGMYSEEGKKQGQWKELFHNYWRLAVIIYYYNSKAQVYEEGEYMQGQKIGIWKYLYRDCEIGGGSYNYQGNKIGRWIELSNNTIKSLKLVNMIIMVKKQIDGIFIMKRMVKTQRQVVDYLIQMKKMELMLNLETGLNQVIHFGMIASQFIREYIINRIKKSEDGIYIMKFVGQIEQIGGGSFIVNEDNQNSVKIGDWIELSSNFGNDSLVTYYGQYNQQGQKVGRWNIYYEQNRYQELIGGGSYGIHEKDGSCVKVGKWIQQGEGFQHKNQVTFIGEYNKYGQKIGQWDINWNWNDNNKKIGGGLFSFLNGVLKSFKIGKWIELGEGYHLYSQVTMVGEYNSQGQKFGKWDTYYTESQKKQEQIGGGFFYFQEESGMSVKIGNWIEVCDLFAYSRQITFQGEYNKNGQKFGRWDIYYQQKQIGGGQYEINQGVSNSIKIGRWIEISDDFYFDCQVTYAGEYSNDGQKIGRWDSYLYQDDQNDKIGGGIYDLQVETGTNFKIGKWVELSICFKNSRQITFHGEYNKNGQKFGRWDSYYNQEQIGGGSYKEKRSVKIGRWIELSDNFGDGFEQFQVTHNGEYNENGRKVGIWEIQHRQSGNILFDKMQIYNQIVKIISGGGDYIDGLKNGKWKELSNYGKDITYNGEYKNGLKVGRWDINCNWDEENSLIGGGFYNINEEASTKIGEWIELSERYKDYLQITYTGEYKNGQKIGKWDTYYKLNNKNEKMGGGCYEIIEGILNKNGNWIELSDNFMNESRVTYIGEYRNGKKVDRWDIWWQKDYGDKKNENIGGGSYQAGIKIGKWVELSDNFGIFYGKITYNGQYLYNKKVGTWVEIDIRNNEKLSEKNYDV</sequence>
<dbReference type="EMBL" id="CAJJDN010000018">
    <property type="protein sequence ID" value="CAD8064190.1"/>
    <property type="molecule type" value="Genomic_DNA"/>
</dbReference>
<protein>
    <submittedName>
        <fullName evidence="1">Uncharacterized protein</fullName>
    </submittedName>
</protein>